<comment type="caution">
    <text evidence="2">The sequence shown here is derived from an EMBL/GenBank/DDBJ whole genome shotgun (WGS) entry which is preliminary data.</text>
</comment>
<dbReference type="GO" id="GO:0005524">
    <property type="term" value="F:ATP binding"/>
    <property type="evidence" value="ECO:0007669"/>
    <property type="project" value="InterPro"/>
</dbReference>
<gene>
    <name evidence="2" type="ORF">G7Y89_g4721</name>
</gene>
<organism evidence="2 3">
    <name type="scientific">Cudoniella acicularis</name>
    <dbReference type="NCBI Taxonomy" id="354080"/>
    <lineage>
        <taxon>Eukaryota</taxon>
        <taxon>Fungi</taxon>
        <taxon>Dikarya</taxon>
        <taxon>Ascomycota</taxon>
        <taxon>Pezizomycotina</taxon>
        <taxon>Leotiomycetes</taxon>
        <taxon>Helotiales</taxon>
        <taxon>Tricladiaceae</taxon>
        <taxon>Cudoniella</taxon>
    </lineage>
</organism>
<dbReference type="Gene3D" id="1.10.510.10">
    <property type="entry name" value="Transferase(Phosphotransferase) domain 1"/>
    <property type="match status" value="1"/>
</dbReference>
<dbReference type="Pfam" id="PF00069">
    <property type="entry name" value="Pkinase"/>
    <property type="match status" value="1"/>
</dbReference>
<dbReference type="OrthoDB" id="4062651at2759"/>
<dbReference type="AlphaFoldDB" id="A0A8H4W761"/>
<feature type="domain" description="Protein kinase" evidence="1">
    <location>
        <begin position="200"/>
        <end position="376"/>
    </location>
</feature>
<evidence type="ECO:0000259" key="1">
    <source>
        <dbReference type="PROSITE" id="PS50011"/>
    </source>
</evidence>
<accession>A0A8H4W761</accession>
<dbReference type="SUPFAM" id="SSF56112">
    <property type="entry name" value="Protein kinase-like (PK-like)"/>
    <property type="match status" value="1"/>
</dbReference>
<dbReference type="GO" id="GO:0004672">
    <property type="term" value="F:protein kinase activity"/>
    <property type="evidence" value="ECO:0007669"/>
    <property type="project" value="InterPro"/>
</dbReference>
<reference evidence="2 3" key="1">
    <citation type="submission" date="2020-03" db="EMBL/GenBank/DDBJ databases">
        <title>Draft Genome Sequence of Cudoniella acicularis.</title>
        <authorList>
            <person name="Buettner E."/>
            <person name="Kellner H."/>
        </authorList>
    </citation>
    <scope>NUCLEOTIDE SEQUENCE [LARGE SCALE GENOMIC DNA]</scope>
    <source>
        <strain evidence="2 3">DSM 108380</strain>
    </source>
</reference>
<dbReference type="PROSITE" id="PS50011">
    <property type="entry name" value="PROTEIN_KINASE_DOM"/>
    <property type="match status" value="1"/>
</dbReference>
<dbReference type="Gene3D" id="3.30.200.20">
    <property type="entry name" value="Phosphorylase Kinase, domain 1"/>
    <property type="match status" value="1"/>
</dbReference>
<dbReference type="InterPro" id="IPR011009">
    <property type="entry name" value="Kinase-like_dom_sf"/>
</dbReference>
<keyword evidence="3" id="KW-1185">Reference proteome</keyword>
<sequence length="376" mass="42284">MLLFSPRLTSFVNTLITNISRNILSCLQSNSELKSMAVDEDRALWEKNLRFSTQRVDGEDGHRHDFTIMCNGKRFVVTVCPTPHPEDPITPLLSQYNKAFLEDDDDENLQKAQDEIEDIIYEAGWRKFAPLAPGMERGPLNPPISLHFAINPETFYFHLVMDGGNADVIQEHPSRSKYVPSYLAINVTSNLPRYSAREILFTKKLMGTGYIAKVSVNRQDMCCKMLVPTDGKAVQREYECLKKIADSKHASSIKAPRLIGFVVNGGDDEGVIGILEEYIPHTMNLGGSQSDIKAAASERRRKWAEQVRRNIELLHEIGVVWGDGKPENVLINSETDDCCLVDFGGSWTDGWVDAKLMETKVGDEQALTRIFDFLGV</sequence>
<evidence type="ECO:0000313" key="3">
    <source>
        <dbReference type="Proteomes" id="UP000566819"/>
    </source>
</evidence>
<evidence type="ECO:0000313" key="2">
    <source>
        <dbReference type="EMBL" id="KAF4633404.1"/>
    </source>
</evidence>
<name>A0A8H4W761_9HELO</name>
<dbReference type="Proteomes" id="UP000566819">
    <property type="component" value="Unassembled WGS sequence"/>
</dbReference>
<protein>
    <recommendedName>
        <fullName evidence="1">Protein kinase domain-containing protein</fullName>
    </recommendedName>
</protein>
<proteinExistence type="predicted"/>
<dbReference type="EMBL" id="JAAMPI010000263">
    <property type="protein sequence ID" value="KAF4633404.1"/>
    <property type="molecule type" value="Genomic_DNA"/>
</dbReference>
<dbReference type="InterPro" id="IPR000719">
    <property type="entry name" value="Prot_kinase_dom"/>
</dbReference>